<name>A0A0G3H8C3_9CORY</name>
<gene>
    <name evidence="1" type="ORF">CTEST_10965</name>
</gene>
<proteinExistence type="predicted"/>
<dbReference type="AlphaFoldDB" id="A0A0G3H8C3"/>
<reference evidence="1 2" key="1">
    <citation type="journal article" date="2015" name="Genome Announc.">
        <title>Complete Genome Sequence of the Type Strain Corynebacterium testudinoris DSM 44614, Recovered from Necrotic Lesions in the Mouth of a Tortoise.</title>
        <authorList>
            <person name="Ruckert C."/>
            <person name="Kriete M."/>
            <person name="Jaenicke S."/>
            <person name="Winkler A."/>
            <person name="Tauch A."/>
        </authorList>
    </citation>
    <scope>NUCLEOTIDE SEQUENCE [LARGE SCALE GENOMIC DNA]</scope>
    <source>
        <strain evidence="1 2">DSM 44614</strain>
    </source>
</reference>
<keyword evidence="2" id="KW-1185">Reference proteome</keyword>
<evidence type="ECO:0008006" key="3">
    <source>
        <dbReference type="Google" id="ProtNLM"/>
    </source>
</evidence>
<evidence type="ECO:0000313" key="2">
    <source>
        <dbReference type="Proteomes" id="UP000035540"/>
    </source>
</evidence>
<dbReference type="PATRIC" id="fig|136857.5.peg.2174"/>
<reference evidence="2" key="2">
    <citation type="submission" date="2015-05" db="EMBL/GenBank/DDBJ databases">
        <title>Complete genome sequence of Corynebacterium testudinoris DSM 44614, recovered from necrotic lesions in the mouth of a tortoise.</title>
        <authorList>
            <person name="Ruckert C."/>
            <person name="Albersmeier A."/>
            <person name="Winkler A."/>
            <person name="Tauch A."/>
        </authorList>
    </citation>
    <scope>NUCLEOTIDE SEQUENCE [LARGE SCALE GENOMIC DNA]</scope>
    <source>
        <strain evidence="2">DSM 44614</strain>
    </source>
</reference>
<dbReference type="SUPFAM" id="SSF52540">
    <property type="entry name" value="P-loop containing nucleoside triphosphate hydrolases"/>
    <property type="match status" value="1"/>
</dbReference>
<dbReference type="Proteomes" id="UP000035540">
    <property type="component" value="Chromosome"/>
</dbReference>
<organism evidence="1 2">
    <name type="scientific">Corynebacterium testudinoris</name>
    <dbReference type="NCBI Taxonomy" id="136857"/>
    <lineage>
        <taxon>Bacteria</taxon>
        <taxon>Bacillati</taxon>
        <taxon>Actinomycetota</taxon>
        <taxon>Actinomycetes</taxon>
        <taxon>Mycobacteriales</taxon>
        <taxon>Corynebacteriaceae</taxon>
        <taxon>Corynebacterium</taxon>
    </lineage>
</organism>
<evidence type="ECO:0000313" key="1">
    <source>
        <dbReference type="EMBL" id="AKK09611.1"/>
    </source>
</evidence>
<dbReference type="InterPro" id="IPR027417">
    <property type="entry name" value="P-loop_NTPase"/>
</dbReference>
<protein>
    <recommendedName>
        <fullName evidence="3">AAA domain</fullName>
    </recommendedName>
</protein>
<sequence length="205" mass="23076">MIVAVEGPSAAGKTTWCRSAAPEYVEEYQPTGVEPDGSDPVVQATYWTEVNADRWEQAIALEQRSGLAICDSDPLKLHYSWCLARVGAAPVSRFLSEFAAVGEAMRLKRIGFADTVLLSVPDEESLRLRKEGDLTRSRRSFELHVRLREPLEEWYETLERLRPGTVRRGPLPVGAEDLESLQSEDRYDLEMLRAFASALPRVKEP</sequence>
<dbReference type="EMBL" id="CP011545">
    <property type="protein sequence ID" value="AKK09611.1"/>
    <property type="molecule type" value="Genomic_DNA"/>
</dbReference>
<dbReference type="KEGG" id="cted:CTEST_10965"/>
<accession>A0A0G3H8C3</accession>